<proteinExistence type="predicted"/>
<dbReference type="PANTHER" id="PTHR47206:SF2">
    <property type="entry name" value="(RAPE) HYPOTHETICAL PROTEIN"/>
    <property type="match status" value="1"/>
</dbReference>
<feature type="region of interest" description="Disordered" evidence="3">
    <location>
        <begin position="173"/>
        <end position="200"/>
    </location>
</feature>
<feature type="compositionally biased region" description="Basic and acidic residues" evidence="3">
    <location>
        <begin position="851"/>
        <end position="864"/>
    </location>
</feature>
<dbReference type="Pfam" id="PF00249">
    <property type="entry name" value="Myb_DNA-binding"/>
    <property type="match status" value="1"/>
</dbReference>
<feature type="compositionally biased region" description="Low complexity" evidence="3">
    <location>
        <begin position="447"/>
        <end position="459"/>
    </location>
</feature>
<evidence type="ECO:0000259" key="5">
    <source>
        <dbReference type="PROSITE" id="PS51294"/>
    </source>
</evidence>
<dbReference type="InterPro" id="IPR009057">
    <property type="entry name" value="Homeodomain-like_sf"/>
</dbReference>
<accession>A0A1J3JLL7</accession>
<keyword evidence="2" id="KW-0539">Nucleus</keyword>
<dbReference type="PROSITE" id="PS50090">
    <property type="entry name" value="MYB_LIKE"/>
    <property type="match status" value="1"/>
</dbReference>
<protein>
    <submittedName>
        <fullName evidence="6">Uncharacterized protein</fullName>
    </submittedName>
</protein>
<dbReference type="PANTHER" id="PTHR47206">
    <property type="entry name" value="HOMEODOMAIN-LIKE SUPERFAMILY PROTEIN"/>
    <property type="match status" value="1"/>
</dbReference>
<gene>
    <name evidence="6" type="ORF">MP_TR16450_c0_g1_i1_g.46761</name>
</gene>
<dbReference type="InterPro" id="IPR017930">
    <property type="entry name" value="Myb_dom"/>
</dbReference>
<feature type="domain" description="HTH myb-type" evidence="5">
    <location>
        <begin position="189"/>
        <end position="246"/>
    </location>
</feature>
<dbReference type="AlphaFoldDB" id="A0A1J3JLL7"/>
<evidence type="ECO:0000313" key="6">
    <source>
        <dbReference type="EMBL" id="JAU92884.1"/>
    </source>
</evidence>
<evidence type="ECO:0000256" key="1">
    <source>
        <dbReference type="ARBA" id="ARBA00004123"/>
    </source>
</evidence>
<dbReference type="InterPro" id="IPR001005">
    <property type="entry name" value="SANT/Myb"/>
</dbReference>
<dbReference type="GO" id="GO:0005634">
    <property type="term" value="C:nucleus"/>
    <property type="evidence" value="ECO:0007669"/>
    <property type="project" value="UniProtKB-SubCell"/>
</dbReference>
<feature type="domain" description="Myb-like" evidence="4">
    <location>
        <begin position="189"/>
        <end position="242"/>
    </location>
</feature>
<dbReference type="EMBL" id="GEVM01013054">
    <property type="protein sequence ID" value="JAU92884.1"/>
    <property type="molecule type" value="Transcribed_RNA"/>
</dbReference>
<dbReference type="SMART" id="SM00717">
    <property type="entry name" value="SANT"/>
    <property type="match status" value="1"/>
</dbReference>
<feature type="region of interest" description="Disordered" evidence="3">
    <location>
        <begin position="560"/>
        <end position="581"/>
    </location>
</feature>
<reference evidence="6" key="1">
    <citation type="submission" date="2016-07" db="EMBL/GenBank/DDBJ databases">
        <title>De novo transcriptome assembly of four accessions of the metal hyperaccumulator plant Noccaea caerulescens.</title>
        <authorList>
            <person name="Blande D."/>
            <person name="Halimaa P."/>
            <person name="Tervahauta A.I."/>
            <person name="Aarts M.G."/>
            <person name="Karenlampi S.O."/>
        </authorList>
    </citation>
    <scope>NUCLEOTIDE SEQUENCE</scope>
</reference>
<dbReference type="PROSITE" id="PS51294">
    <property type="entry name" value="HTH_MYB"/>
    <property type="match status" value="1"/>
</dbReference>
<comment type="subcellular location">
    <subcellularLocation>
        <location evidence="1">Nucleus</location>
    </subcellularLocation>
</comment>
<evidence type="ECO:0000256" key="3">
    <source>
        <dbReference type="SAM" id="MobiDB-lite"/>
    </source>
</evidence>
<dbReference type="SUPFAM" id="SSF46689">
    <property type="entry name" value="Homeodomain-like"/>
    <property type="match status" value="1"/>
</dbReference>
<dbReference type="CDD" id="cd11660">
    <property type="entry name" value="SANT_TRF"/>
    <property type="match status" value="1"/>
</dbReference>
<name>A0A1J3JLL7_NOCCA</name>
<feature type="region of interest" description="Disordered" evidence="3">
    <location>
        <begin position="447"/>
        <end position="466"/>
    </location>
</feature>
<feature type="region of interest" description="Disordered" evidence="3">
    <location>
        <begin position="757"/>
        <end position="777"/>
    </location>
</feature>
<evidence type="ECO:0000259" key="4">
    <source>
        <dbReference type="PROSITE" id="PS50090"/>
    </source>
</evidence>
<feature type="compositionally biased region" description="Polar residues" evidence="3">
    <location>
        <begin position="764"/>
        <end position="777"/>
    </location>
</feature>
<dbReference type="Gene3D" id="1.10.10.60">
    <property type="entry name" value="Homeodomain-like"/>
    <property type="match status" value="1"/>
</dbReference>
<sequence length="878" mass="90772">MVDSSNKKRKESISEGDIAALLQRYDTMTILKLLQEMAYYAEPKMDWNELVKKTTTGITSAREYQLLWRHLAYRNPLLPVEDGAQLPDVDSDMECELEASPAVSVDVVSEAMAHVKVIAASYVPSESDIPEDSMVEAPLTINIPFGLQGGPQEPSDSYWSSRGMNITFPVSLQKAADGPNGNGPASSMAPRKRRKKWSSEEDDELIAAVKRHGEGSWAVIAKEEFEGERTASQLSQRWGAIRRRCDTSNTFAQSGLQRTEAQMAANRALSLAVGNRLPSKKPAVGIPPVLSSGSITGAQANGANSGTSLQGQQSQPVVQALPRGATSVPAAKSRLNAKKTTANSSSRAELMVTANSVAAAACMSSLATVASVPKVEAGKNAVSVLVPKAEPVRIASTSTASLPRPSAVSSALNAEPVKPASAASLPLPSAVSSALNAEPVIPARAASLPPPSSISASKAEPVKPTSAASLPRLSGIISAPKTEPVKTAPAAFLPRQSGIVSAPKAEPVKTASAVSLPRPSSILSAPKAEPVKSTIASATNSQAVGPLNIINAINGSPKPVISSSSPSNKPSHMAPFSKGPTIQNNSVPSGFASSRLAPIQRVPAANVMPQKPSAGMTVTTSNKPVVVQKEQSQATVMPQKPSAGAAVTTTDKPVVVQKEQPQATVMPQKPSAGAAATASCKTVGVQKAQTQVTVMPQKPSVGAPVTAVGVQKVQTQATLMPQKPSVGAAVTPVGVQKEQTQATLTPQKPTVGAAVTASCRPQKEQPQVTRSSPLTATTAPQLSKTISTNTVISTGKLVAAKLEIPPSLMPLKNLVPLPQNEVGSCAGKSLVDKPSAKESSTTVSPLVRAAAESKPKDEASKGKSPDVATMTGTGQKSS</sequence>
<feature type="region of interest" description="Disordered" evidence="3">
    <location>
        <begin position="823"/>
        <end position="878"/>
    </location>
</feature>
<feature type="compositionally biased region" description="Low complexity" evidence="3">
    <location>
        <begin position="560"/>
        <end position="571"/>
    </location>
</feature>
<evidence type="ECO:0000256" key="2">
    <source>
        <dbReference type="ARBA" id="ARBA00023242"/>
    </source>
</evidence>
<organism evidence="6">
    <name type="scientific">Noccaea caerulescens</name>
    <name type="common">Alpine penny-cress</name>
    <name type="synonym">Thlaspi caerulescens</name>
    <dbReference type="NCBI Taxonomy" id="107243"/>
    <lineage>
        <taxon>Eukaryota</taxon>
        <taxon>Viridiplantae</taxon>
        <taxon>Streptophyta</taxon>
        <taxon>Embryophyta</taxon>
        <taxon>Tracheophyta</taxon>
        <taxon>Spermatophyta</taxon>
        <taxon>Magnoliopsida</taxon>
        <taxon>eudicotyledons</taxon>
        <taxon>Gunneridae</taxon>
        <taxon>Pentapetalae</taxon>
        <taxon>rosids</taxon>
        <taxon>malvids</taxon>
        <taxon>Brassicales</taxon>
        <taxon>Brassicaceae</taxon>
        <taxon>Coluteocarpeae</taxon>
        <taxon>Noccaea</taxon>
    </lineage>
</organism>